<evidence type="ECO:0000313" key="2">
    <source>
        <dbReference type="EMBL" id="SFR47164.1"/>
    </source>
</evidence>
<dbReference type="Pfam" id="PF00884">
    <property type="entry name" value="Sulfatase"/>
    <property type="match status" value="1"/>
</dbReference>
<organism evidence="2 3">
    <name type="scientific">Halorubrum sodomense</name>
    <dbReference type="NCBI Taxonomy" id="35743"/>
    <lineage>
        <taxon>Archaea</taxon>
        <taxon>Methanobacteriati</taxon>
        <taxon>Methanobacteriota</taxon>
        <taxon>Stenosarchaea group</taxon>
        <taxon>Halobacteria</taxon>
        <taxon>Halobacteriales</taxon>
        <taxon>Haloferacaceae</taxon>
        <taxon>Halorubrum</taxon>
    </lineage>
</organism>
<keyword evidence="3" id="KW-1185">Reference proteome</keyword>
<protein>
    <recommendedName>
        <fullName evidence="1">Sulfatase N-terminal domain-containing protein</fullName>
    </recommendedName>
</protein>
<dbReference type="Proteomes" id="UP000198932">
    <property type="component" value="Unassembled WGS sequence"/>
</dbReference>
<dbReference type="AlphaFoldDB" id="A0A1I6GY35"/>
<reference evidence="3" key="1">
    <citation type="submission" date="2016-10" db="EMBL/GenBank/DDBJ databases">
        <authorList>
            <person name="Varghese N."/>
            <person name="Submissions S."/>
        </authorList>
    </citation>
    <scope>NUCLEOTIDE SEQUENCE [LARGE SCALE GENOMIC DNA]</scope>
    <source>
        <strain evidence="3">RD 26</strain>
    </source>
</reference>
<dbReference type="SUPFAM" id="SSF53649">
    <property type="entry name" value="Alkaline phosphatase-like"/>
    <property type="match status" value="1"/>
</dbReference>
<dbReference type="Gene3D" id="3.40.720.10">
    <property type="entry name" value="Alkaline Phosphatase, subunit A"/>
    <property type="match status" value="1"/>
</dbReference>
<sequence>MSLSDFVKKSQNWYTRAGVRAIPQIGLDLTHNVISRAASPFTSGESVYNREWDVLVVLDACRVDMYQEVVGECDSIWSVGGASPEWLANTFRSRDNSDTAYITGNPFSREYRASEFALLDEVWQYGWDNELGTVPAEPITDRGISVAREQAHDRIILHYMQPHYPFIAEEDTIGYIDRSAFGGVNQDTNDDIWTNIKLGEITDIEKIRKAYWNNLRYVFDYVELLLENIDGTVAITADHGNALGEYGIWGHPVGTPIPEVRRVPWDVYHCDDSNEYSPKKWDTQQSTDDVEQRLADLGYVGEK</sequence>
<proteinExistence type="predicted"/>
<evidence type="ECO:0000313" key="3">
    <source>
        <dbReference type="Proteomes" id="UP000198932"/>
    </source>
</evidence>
<dbReference type="EMBL" id="FOYN01000003">
    <property type="protein sequence ID" value="SFR47164.1"/>
    <property type="molecule type" value="Genomic_DNA"/>
</dbReference>
<dbReference type="InterPro" id="IPR000917">
    <property type="entry name" value="Sulfatase_N"/>
</dbReference>
<feature type="domain" description="Sulfatase N-terminal" evidence="1">
    <location>
        <begin position="122"/>
        <end position="252"/>
    </location>
</feature>
<accession>A0A1I6GY35</accession>
<gene>
    <name evidence="2" type="ORF">SAMN04487937_2179</name>
</gene>
<dbReference type="InterPro" id="IPR017850">
    <property type="entry name" value="Alkaline_phosphatase_core_sf"/>
</dbReference>
<evidence type="ECO:0000259" key="1">
    <source>
        <dbReference type="Pfam" id="PF00884"/>
    </source>
</evidence>
<name>A0A1I6GY35_HALSD</name>